<evidence type="ECO:0000256" key="1">
    <source>
        <dbReference type="SAM" id="Coils"/>
    </source>
</evidence>
<comment type="caution">
    <text evidence="2">The sequence shown here is derived from an EMBL/GenBank/DDBJ whole genome shotgun (WGS) entry which is preliminary data.</text>
</comment>
<keyword evidence="1" id="KW-0175">Coiled coil</keyword>
<evidence type="ECO:0000313" key="3">
    <source>
        <dbReference type="Proteomes" id="UP000034656"/>
    </source>
</evidence>
<feature type="non-terminal residue" evidence="2">
    <location>
        <position position="1"/>
    </location>
</feature>
<feature type="coiled-coil region" evidence="1">
    <location>
        <begin position="1114"/>
        <end position="1141"/>
    </location>
</feature>
<reference evidence="2 3" key="1">
    <citation type="journal article" date="2015" name="Nature">
        <title>rRNA introns, odd ribosomes, and small enigmatic genomes across a large radiation of phyla.</title>
        <authorList>
            <person name="Brown C.T."/>
            <person name="Hug L.A."/>
            <person name="Thomas B.C."/>
            <person name="Sharon I."/>
            <person name="Castelle C.J."/>
            <person name="Singh A."/>
            <person name="Wilkins M.J."/>
            <person name="Williams K.H."/>
            <person name="Banfield J.F."/>
        </authorList>
    </citation>
    <scope>NUCLEOTIDE SEQUENCE [LARGE SCALE GENOMIC DNA]</scope>
</reference>
<organism evidence="2 3">
    <name type="scientific">Candidatus Nomurabacteria bacterium GW2011_GWC2_39_41</name>
    <dbReference type="NCBI Taxonomy" id="1618754"/>
    <lineage>
        <taxon>Bacteria</taxon>
        <taxon>Candidatus Nomuraibacteriota</taxon>
    </lineage>
</organism>
<dbReference type="Proteomes" id="UP000034656">
    <property type="component" value="Unassembled WGS sequence"/>
</dbReference>
<sequence length="1294" mass="133009">VGIGTTGPGTQLDIVNDGGVADGIRVGNNRTNTTRKFGGLQVAHYTNSEEDLGLIWGDNNTSSNDIYIGGGTSSFNAATSINFYTAANSTTVTGTNRMVIDSGGNVGIGTTVPGAMLDVNRGDANYDLYQNGALNLRGGIGEHFGFGIDSDLGSLGGAWISAQQAGVGALNLLLQPEGGNVGIGTTGPDGPLHVFKASAGTITANSIADELVVETNVQGGISILTPNSVAGVLAWGDPEDNLAALMQYRHDVTRLEISTHEANGSIQFATGAESVAMTINSGGNVGIGDASPDYKLELSVAAGSDLAFGISDGDVAHGFTDNFQADTFLHFGPISSEQGAGIITGLSDAVGRQGLVLRGLIGNTDPTDTVPAVEFRAGKLSAATLGDLGAAETAFQFNDSDANTSFLTILGNGNVGIGEAGPETLLQVTGAPISEGTILGQVLVKSAAAYNASPQAGIIFKNRYNAAADSAYMGSIYGGFMAFDTRTHGSVGAERMRIDTDGNVGIGTTGPNQKLVVGDDMGVITGENAIVVGSANGGTLLLGTSATAWSLINYNNANSSLDLGVRGAQQIMSLKSGNVGIGTTGPQGLLHLYKNGGDADYVIGTNTSGDARIILDTDNGIADGTNYWFMKNDRTSQDLRFWYGGNNLVTFQDGGNVGIGTTEPSELLHIESSSANQPVLRVENTNADANPPRLDLVKDSASPAAGDELGRIYFIGDDSIGTEHAFAGILGISNVVTDGSEEGHLAFLTRNGATFGEGMRITSSGNVGIGTTGPNHKLHVAWTSGSQGAAYFSTNDWNNTNTGSMFRIRHGAASGDTYSELQAFSVGGTAANSLVLQPDGGNVGIGTTNPSQSLETAGSIQVTGGGCIYYGATSQGSLCRNDSTAELTLATQNNAAADLIFSLGNSGAHFEFNNGNVGIGTTGPDRVTEINSATGINLRLTYNDSNGSATNYADLLTTSAGLLQIIPSGNAMEIGGGTTATEMRFMEPSASGTNYSAFKAIAQAASITYSLPPAVGGAGTQLTDVAGDGVLTWAAAGSLRSMKNIVGTITDPNEALTQILSTPIYQFHYKPKMGTGDSATMYVGVMADEAPWAMHYGGNIINPVNTLGYMVLGLQATNKKIDELDLKIDGVEERVVTLEANAIGAGQVSDSLSTALFDAIMLKLEDVYGVVWENGVMKIANIITDTITSKKVVTEELQMKDSETGEIYCVTIKNGELDKTQGVCAPASEVASAPAAGSGESAAGAGNVGTGDTVPPVITLTGEAIINLNVGESYNELGVTATDEWTRVQREVMK</sequence>
<protein>
    <submittedName>
        <fullName evidence="2">Cell wall surface anchor family protein</fullName>
    </submittedName>
</protein>
<evidence type="ECO:0000313" key="2">
    <source>
        <dbReference type="EMBL" id="KKR20331.1"/>
    </source>
</evidence>
<dbReference type="EMBL" id="LBXB01000005">
    <property type="protein sequence ID" value="KKR20331.1"/>
    <property type="molecule type" value="Genomic_DNA"/>
</dbReference>
<gene>
    <name evidence="2" type="ORF">UT51_C0005G0064</name>
</gene>
<proteinExistence type="predicted"/>
<name>A0A837HVQ9_9BACT</name>
<accession>A0A837HVQ9</accession>